<sequence length="182" mass="20270">MNIPSDRTPREDFWESQILASRRTVRSVALVSHFPCDPSLAKQRSHIIPLDSKNMFCSQPAKDSALVCHAAPRAGLTAMGAELIAPRIAWNTGKFVYSRTSYTDINALYATRSHSPAITRSVSMIITQLNARDPLRIRAASTDVPLFIARYPLDIVALTQSRMSPLIFSWGSTSPTRPRCRK</sequence>
<reference evidence="1 2" key="1">
    <citation type="journal article" date="2018" name="Biotechnol. Biofuels">
        <title>Integrative visual omics of the white-rot fungus Polyporus brumalis exposes the biotechnological potential of its oxidative enzymes for delignifying raw plant biomass.</title>
        <authorList>
            <person name="Miyauchi S."/>
            <person name="Rancon A."/>
            <person name="Drula E."/>
            <person name="Hage H."/>
            <person name="Chaduli D."/>
            <person name="Favel A."/>
            <person name="Grisel S."/>
            <person name="Henrissat B."/>
            <person name="Herpoel-Gimbert I."/>
            <person name="Ruiz-Duenas F.J."/>
            <person name="Chevret D."/>
            <person name="Hainaut M."/>
            <person name="Lin J."/>
            <person name="Wang M."/>
            <person name="Pangilinan J."/>
            <person name="Lipzen A."/>
            <person name="Lesage-Meessen L."/>
            <person name="Navarro D."/>
            <person name="Riley R."/>
            <person name="Grigoriev I.V."/>
            <person name="Zhou S."/>
            <person name="Raouche S."/>
            <person name="Rosso M.N."/>
        </authorList>
    </citation>
    <scope>NUCLEOTIDE SEQUENCE [LARGE SCALE GENOMIC DNA]</scope>
    <source>
        <strain evidence="1 2">BRFM 1820</strain>
    </source>
</reference>
<proteinExistence type="predicted"/>
<dbReference type="EMBL" id="KZ857480">
    <property type="protein sequence ID" value="RDX42648.1"/>
    <property type="molecule type" value="Genomic_DNA"/>
</dbReference>
<evidence type="ECO:0000313" key="1">
    <source>
        <dbReference type="EMBL" id="RDX42648.1"/>
    </source>
</evidence>
<dbReference type="AlphaFoldDB" id="A0A371CQU1"/>
<accession>A0A371CQU1</accession>
<keyword evidence="2" id="KW-1185">Reference proteome</keyword>
<protein>
    <submittedName>
        <fullName evidence="1">Uncharacterized protein</fullName>
    </submittedName>
</protein>
<dbReference type="Proteomes" id="UP000256964">
    <property type="component" value="Unassembled WGS sequence"/>
</dbReference>
<organism evidence="1 2">
    <name type="scientific">Lentinus brumalis</name>
    <dbReference type="NCBI Taxonomy" id="2498619"/>
    <lineage>
        <taxon>Eukaryota</taxon>
        <taxon>Fungi</taxon>
        <taxon>Dikarya</taxon>
        <taxon>Basidiomycota</taxon>
        <taxon>Agaricomycotina</taxon>
        <taxon>Agaricomycetes</taxon>
        <taxon>Polyporales</taxon>
        <taxon>Polyporaceae</taxon>
        <taxon>Lentinus</taxon>
    </lineage>
</organism>
<gene>
    <name evidence="1" type="ORF">OH76DRAFT_93713</name>
</gene>
<name>A0A371CQU1_9APHY</name>
<evidence type="ECO:0000313" key="2">
    <source>
        <dbReference type="Proteomes" id="UP000256964"/>
    </source>
</evidence>